<evidence type="ECO:0000313" key="2">
    <source>
        <dbReference type="Proteomes" id="UP001597075"/>
    </source>
</evidence>
<protein>
    <submittedName>
        <fullName evidence="1">Uncharacterized protein</fullName>
    </submittedName>
</protein>
<reference evidence="1 2" key="1">
    <citation type="journal article" date="2019" name="Int. J. Syst. Evol. Microbiol.">
        <title>The Global Catalogue of Microorganisms (GCM) 10K type strain sequencing project: providing services to taxonomists for standard genome sequencing and annotation.</title>
        <authorList>
            <consortium name="The Broad Institute Genomics Platform"/>
            <consortium name="The Broad Institute Genome Sequencing Center for Infectious Disease"/>
            <person name="Wu L."/>
            <person name="Ma J."/>
        </authorList>
    </citation>
    <scope>NUCLEOTIDE SEQUENCE [LARGE SCALE GENOMIC DNA]</scope>
    <source>
        <strain evidence="1 2">CGMCC 1.10594</strain>
    </source>
</reference>
<evidence type="ECO:0000313" key="1">
    <source>
        <dbReference type="EMBL" id="MFD1632907.1"/>
    </source>
</evidence>
<dbReference type="EMBL" id="JBHUDL010000005">
    <property type="protein sequence ID" value="MFD1632907.1"/>
    <property type="molecule type" value="Genomic_DNA"/>
</dbReference>
<proteinExistence type="predicted"/>
<gene>
    <name evidence="1" type="ORF">ACFSBJ_04035</name>
</gene>
<dbReference type="AlphaFoldDB" id="A0ABD6CX27"/>
<dbReference type="Proteomes" id="UP001597075">
    <property type="component" value="Unassembled WGS sequence"/>
</dbReference>
<keyword evidence="2" id="KW-1185">Reference proteome</keyword>
<dbReference type="RefSeq" id="WP_256406608.1">
    <property type="nucleotide sequence ID" value="NZ_CP187152.1"/>
</dbReference>
<accession>A0ABD6CX27</accession>
<comment type="caution">
    <text evidence="1">The sequence shown here is derived from an EMBL/GenBank/DDBJ whole genome shotgun (WGS) entry which is preliminary data.</text>
</comment>
<sequence>MSSLPPLGNNQRYGRLGVPAGDDPAYRRWLPAPTSIEGSVEPYAFVALQPISPQPGAPEEFIARRAYSKADVDYFGIGFENYDRLLDSSLGAVIEASFDRQSVTRALVDSGYEPRGEYRGYTVLSRSDVPRRVAVGDSAIVWTSVNRHESPHLEALVDAGEGDRPRYHEESPRFDRLTTAAGGNAHLIVNTDIHDPTGRPAMLADAFRFDDDTAYQVLYYHYDDGSAPTESALKTGIQEHSYRFTAEADTFDVQIDGSLATAETRVPLGSGGDIPPEYDLPQVTWGGVHDADAATLTFRHEAGESVRASQLYYDVDSPDDAGEVEKLPLWTDADTVSPGSETVVDLTEHPNAEGLTLVYSIGGSHFWTLFDFDLEGER</sequence>
<organism evidence="1 2">
    <name type="scientific">Haloplanus ruber</name>
    <dbReference type="NCBI Taxonomy" id="869892"/>
    <lineage>
        <taxon>Archaea</taxon>
        <taxon>Methanobacteriati</taxon>
        <taxon>Methanobacteriota</taxon>
        <taxon>Stenosarchaea group</taxon>
        <taxon>Halobacteria</taxon>
        <taxon>Halobacteriales</taxon>
        <taxon>Haloferacaceae</taxon>
        <taxon>Haloplanus</taxon>
    </lineage>
</organism>
<name>A0ABD6CX27_9EURY</name>